<evidence type="ECO:0000259" key="6">
    <source>
        <dbReference type="SMART" id="SM00249"/>
    </source>
</evidence>
<dbReference type="AlphaFoldDB" id="A0A0V1L7N2"/>
<keyword evidence="1" id="KW-0479">Metal-binding</keyword>
<dbReference type="InterPro" id="IPR001965">
    <property type="entry name" value="Znf_PHD"/>
</dbReference>
<evidence type="ECO:0000313" key="7">
    <source>
        <dbReference type="EMBL" id="KRZ55556.1"/>
    </source>
</evidence>
<proteinExistence type="predicted"/>
<dbReference type="Pfam" id="PF20826">
    <property type="entry name" value="PHD_5"/>
    <property type="match status" value="1"/>
</dbReference>
<reference evidence="7 8" key="1">
    <citation type="submission" date="2015-05" db="EMBL/GenBank/DDBJ databases">
        <title>Evolution of Trichinella species and genotypes.</title>
        <authorList>
            <person name="Korhonen P.K."/>
            <person name="Edoardo P."/>
            <person name="Giuseppe L.R."/>
            <person name="Gasser R.B."/>
        </authorList>
    </citation>
    <scope>NUCLEOTIDE SEQUENCE [LARGE SCALE GENOMIC DNA]</scope>
    <source>
        <strain evidence="7">ISS10</strain>
    </source>
</reference>
<keyword evidence="2" id="KW-0863">Zinc-finger</keyword>
<feature type="domain" description="Zinc finger PHD-type" evidence="6">
    <location>
        <begin position="922"/>
        <end position="967"/>
    </location>
</feature>
<evidence type="ECO:0000256" key="2">
    <source>
        <dbReference type="ARBA" id="ARBA00022771"/>
    </source>
</evidence>
<keyword evidence="3" id="KW-0862">Zinc</keyword>
<dbReference type="PROSITE" id="PS01359">
    <property type="entry name" value="ZF_PHD_1"/>
    <property type="match status" value="1"/>
</dbReference>
<feature type="region of interest" description="Disordered" evidence="5">
    <location>
        <begin position="180"/>
        <end position="211"/>
    </location>
</feature>
<dbReference type="OrthoDB" id="418595at2759"/>
<feature type="region of interest" description="Disordered" evidence="5">
    <location>
        <begin position="733"/>
        <end position="752"/>
    </location>
</feature>
<keyword evidence="8" id="KW-1185">Reference proteome</keyword>
<feature type="region of interest" description="Disordered" evidence="5">
    <location>
        <begin position="349"/>
        <end position="390"/>
    </location>
</feature>
<accession>A0A0V1L7N2</accession>
<evidence type="ECO:0000256" key="1">
    <source>
        <dbReference type="ARBA" id="ARBA00022723"/>
    </source>
</evidence>
<dbReference type="InterPro" id="IPR013083">
    <property type="entry name" value="Znf_RING/FYVE/PHD"/>
</dbReference>
<feature type="non-terminal residue" evidence="7">
    <location>
        <position position="996"/>
    </location>
</feature>
<dbReference type="InterPro" id="IPR019786">
    <property type="entry name" value="Zinc_finger_PHD-type_CS"/>
</dbReference>
<protein>
    <submittedName>
        <fullName evidence="7">Histone-lysine N-methyltransferase ash1</fullName>
    </submittedName>
</protein>
<dbReference type="STRING" id="6335.A0A0V1L7N2"/>
<organism evidence="7 8">
    <name type="scientific">Trichinella nativa</name>
    <dbReference type="NCBI Taxonomy" id="6335"/>
    <lineage>
        <taxon>Eukaryota</taxon>
        <taxon>Metazoa</taxon>
        <taxon>Ecdysozoa</taxon>
        <taxon>Nematoda</taxon>
        <taxon>Enoplea</taxon>
        <taxon>Dorylaimia</taxon>
        <taxon>Trichinellida</taxon>
        <taxon>Trichinellidae</taxon>
        <taxon>Trichinella</taxon>
    </lineage>
</organism>
<feature type="compositionally biased region" description="Basic and acidic residues" evidence="5">
    <location>
        <begin position="612"/>
        <end position="621"/>
    </location>
</feature>
<dbReference type="SUPFAM" id="SSF57903">
    <property type="entry name" value="FYVE/PHD zinc finger"/>
    <property type="match status" value="1"/>
</dbReference>
<keyword evidence="4" id="KW-0175">Coiled coil</keyword>
<sequence length="996" mass="108501">LLVNFANMEALPCILRNGTGAPVYGLLIRQSGTNATAAATGGQHQHLHHNQQQLAASAATLAPAVPPAQTVLVQRDAAGINMRRVEPAPVGRRPYPVILPRRNNVTATPVNVNSLFIPTATVQQVHLQPGKIAVQPAPQMQQMASVVPPQLLPLQPPPPPPPTSVVVAAAPVPAAAVAAAAPPAPPAPSAAPQAPQAPAIPQAQAISQTQQTAPMITSCHVNSTGAYHQTMSMDNSNHMLVDNSYGSCATNAYGHLSQQDSSSISDFDHFLQEIDSNDLNALLQDWTTDTGPTDLSASSNANHLDVYDAHAYSGRPPCRYQAMPTNAAYDLANRCMKTSHPGDLDFISTQEAAGTPDSGIQSIAESPNGGHPSPAQTLFYHSPPGPPASAEIPLSIEIDSAERGSSGAGLLTIADRYSDMPVLLPEVQPPPKLSRATAPPMELSANFQPGNTGLTREASIRKQATVDNRTGIKPYNGLQQQQQLGAGQVASSVGSLHVDPAADVNSLVESIVATLPLEKLRSFSRLLAKKVMKRNPVKSKIKEIPFDQSSKNHLKLASNNEQQLEEEKASSSSTSKQSLPDDGGSMPALLAEQLDLVEQLDDSGSFPPSPPPDDHPFRGISPERAKRMMDNWLEYRRHVQIALAESLPAPANQTNGVAGPVVAGEDASKSWVQINDDPNSQNISVKIRLPPPTASKLKRNQCNASKDQPHYMNCNFNSRLMFGKQRTKHSSLKRYREQNTSQEASLGSCDDDDDELNENMETWKYCPSANNGGTFETPNQCTMPYRDWNSKVNILYGIAKINVAERKEKIVIKQMQQQMTVETIDKSETGMKRKKSLKVDLRILEENMKFLHQAVCVQQKLDNNDQLKAQLQQTLMDTIITSVIMIGVGPSGRQISQLRQPVVDFSILHRRANAIPDEDKIRCICALFENDGLTIQCEKCSYWQHSRCAEQRKVKNSDQVYICDICNIKVASFSWEKHARDIIMKEQSRKRLNNCI</sequence>
<feature type="region of interest" description="Disordered" evidence="5">
    <location>
        <begin position="600"/>
        <end position="621"/>
    </location>
</feature>
<dbReference type="Gene3D" id="3.30.40.10">
    <property type="entry name" value="Zinc/RING finger domain, C3HC4 (zinc finger)"/>
    <property type="match status" value="1"/>
</dbReference>
<gene>
    <name evidence="7" type="primary">ash1</name>
    <name evidence="7" type="ORF">T02_3702</name>
</gene>
<dbReference type="GO" id="GO:0008270">
    <property type="term" value="F:zinc ion binding"/>
    <property type="evidence" value="ECO:0007669"/>
    <property type="project" value="UniProtKB-KW"/>
</dbReference>
<name>A0A0V1L7N2_9BILA</name>
<dbReference type="EMBL" id="JYDW01000112">
    <property type="protein sequence ID" value="KRZ55556.1"/>
    <property type="molecule type" value="Genomic_DNA"/>
</dbReference>
<evidence type="ECO:0000256" key="4">
    <source>
        <dbReference type="SAM" id="Coils"/>
    </source>
</evidence>
<evidence type="ECO:0000313" key="8">
    <source>
        <dbReference type="Proteomes" id="UP000054721"/>
    </source>
</evidence>
<dbReference type="InterPro" id="IPR011011">
    <property type="entry name" value="Znf_FYVE_PHD"/>
</dbReference>
<evidence type="ECO:0000256" key="5">
    <source>
        <dbReference type="SAM" id="MobiDB-lite"/>
    </source>
</evidence>
<feature type="coiled-coil region" evidence="4">
    <location>
        <begin position="834"/>
        <end position="877"/>
    </location>
</feature>
<feature type="compositionally biased region" description="Polar residues" evidence="5">
    <location>
        <begin position="349"/>
        <end position="365"/>
    </location>
</feature>
<dbReference type="Proteomes" id="UP000054721">
    <property type="component" value="Unassembled WGS sequence"/>
</dbReference>
<feature type="compositionally biased region" description="Low complexity" evidence="5">
    <location>
        <begin position="190"/>
        <end position="211"/>
    </location>
</feature>
<feature type="region of interest" description="Disordered" evidence="5">
    <location>
        <begin position="559"/>
        <end position="586"/>
    </location>
</feature>
<comment type="caution">
    <text evidence="7">The sequence shown here is derived from an EMBL/GenBank/DDBJ whole genome shotgun (WGS) entry which is preliminary data.</text>
</comment>
<evidence type="ECO:0000256" key="3">
    <source>
        <dbReference type="ARBA" id="ARBA00022833"/>
    </source>
</evidence>
<dbReference type="SMART" id="SM00249">
    <property type="entry name" value="PHD"/>
    <property type="match status" value="1"/>
</dbReference>